<dbReference type="SUPFAM" id="SSF101898">
    <property type="entry name" value="NHL repeat"/>
    <property type="match status" value="1"/>
</dbReference>
<dbReference type="STRING" id="633440.SAMN05421869_13375"/>
<gene>
    <name evidence="1" type="ORF">SAMN05421869_13375</name>
</gene>
<protein>
    <submittedName>
        <fullName evidence="1">Phage tail protein domain-containing protein</fullName>
    </submittedName>
</protein>
<dbReference type="AlphaFoldDB" id="A0A1G9PB45"/>
<dbReference type="InterPro" id="IPR011042">
    <property type="entry name" value="6-blade_b-propeller_TolB-like"/>
</dbReference>
<keyword evidence="2" id="KW-1185">Reference proteome</keyword>
<dbReference type="InterPro" id="IPR011748">
    <property type="entry name" value="Unchr_phage_tail-like"/>
</dbReference>
<name>A0A1G9PB45_9ACTN</name>
<dbReference type="Gene3D" id="2.120.10.30">
    <property type="entry name" value="TolB, C-terminal domain"/>
    <property type="match status" value="1"/>
</dbReference>
<organism evidence="1 2">
    <name type="scientific">Nonomuraea jiangxiensis</name>
    <dbReference type="NCBI Taxonomy" id="633440"/>
    <lineage>
        <taxon>Bacteria</taxon>
        <taxon>Bacillati</taxon>
        <taxon>Actinomycetota</taxon>
        <taxon>Actinomycetes</taxon>
        <taxon>Streptosporangiales</taxon>
        <taxon>Streptosporangiaceae</taxon>
        <taxon>Nonomuraea</taxon>
    </lineage>
</organism>
<evidence type="ECO:0000313" key="1">
    <source>
        <dbReference type="EMBL" id="SDL95385.1"/>
    </source>
</evidence>
<dbReference type="Proteomes" id="UP000199202">
    <property type="component" value="Unassembled WGS sequence"/>
</dbReference>
<dbReference type="EMBL" id="FNDJ01000033">
    <property type="protein sequence ID" value="SDL95385.1"/>
    <property type="molecule type" value="Genomic_DNA"/>
</dbReference>
<dbReference type="Pfam" id="PF09684">
    <property type="entry name" value="Tail_P2_I"/>
    <property type="match status" value="1"/>
</dbReference>
<proteinExistence type="predicted"/>
<sequence>MSGYLDHLPPVLHSPQLGDLLRVFEKVLSGIHDDVPAGGAPIAGLIDRLPDLYDPARAPEDFLPWLAGWLGFELRPGWTVAQRRRVVAEIMSLHRRRGTTAGLAGLLDLAVAATDRQRITIDSGAKVLFARPDREPGVHTLLSQGPCLRPPPDRTLATSGLVSPQCLALTPDGHLVVGDAGGIGGKPRAGLWRITRTGAYADLAGAPPAPRPLGSPGWALTSPLALAVDPTPPGWRLYVLDVQLTGLRVFRVTSAAPFQEETVQVHASVRGIVPAAAVCDRGRLLILNRQARQIVDVDPASAAGPPPVINLPGAAGPRSLMIDESGDLIVGDTRADGPAELLLVNRATGSVRPLLAAVPEAANPLLAPYGIARRQDRRLLVLDTGLQPDQDPAHPYLRRTMRPAALYEVDPQVSPPTVTRVTEPGNLVFPRGMVWDDGTAYLCDGGEPLSRNEASGGVPRRNFRAAPHELAAIVHFARANATEEDQRAVLRSVGEALDRERPASAQHTLLSAIGTD</sequence>
<reference evidence="1 2" key="1">
    <citation type="submission" date="2016-10" db="EMBL/GenBank/DDBJ databases">
        <authorList>
            <person name="de Groot N.N."/>
        </authorList>
    </citation>
    <scope>NUCLEOTIDE SEQUENCE [LARGE SCALE GENOMIC DNA]</scope>
    <source>
        <strain evidence="1 2">CGMCC 4.6533</strain>
    </source>
</reference>
<dbReference type="InterPro" id="IPR006521">
    <property type="entry name" value="Tail_protein_I"/>
</dbReference>
<evidence type="ECO:0000313" key="2">
    <source>
        <dbReference type="Proteomes" id="UP000199202"/>
    </source>
</evidence>
<accession>A0A1G9PB45</accession>
<dbReference type="RefSeq" id="WP_176993734.1">
    <property type="nucleotide sequence ID" value="NZ_FNDJ01000033.1"/>
</dbReference>
<dbReference type="SUPFAM" id="SSF63829">
    <property type="entry name" value="Calcium-dependent phosphotriesterase"/>
    <property type="match status" value="1"/>
</dbReference>
<dbReference type="NCBIfam" id="TIGR02242">
    <property type="entry name" value="tail_TIGR02242"/>
    <property type="match status" value="1"/>
</dbReference>